<dbReference type="InterPro" id="IPR013216">
    <property type="entry name" value="Methyltransf_11"/>
</dbReference>
<dbReference type="Gene3D" id="3.40.50.150">
    <property type="entry name" value="Vaccinia Virus protein VP39"/>
    <property type="match status" value="1"/>
</dbReference>
<dbReference type="RefSeq" id="WP_071309953.1">
    <property type="nucleotide sequence ID" value="NZ_MLQR01000030.1"/>
</dbReference>
<dbReference type="PANTHER" id="PTHR44307:SF2">
    <property type="entry name" value="PHOSPHOETHANOLAMINE METHYLTRANSFERASE ISOFORM X1"/>
    <property type="match status" value="1"/>
</dbReference>
<evidence type="ECO:0000313" key="6">
    <source>
        <dbReference type="EMBL" id="OIJ12633.1"/>
    </source>
</evidence>
<reference evidence="6 7" key="1">
    <citation type="submission" date="2016-10" db="EMBL/GenBank/DDBJ databases">
        <title>Draft genome sequences of four alkaliphilic bacteria belonging to the Anaerobacillus genus.</title>
        <authorList>
            <person name="Bassil N.M."/>
            <person name="Lloyd J.R."/>
        </authorList>
    </citation>
    <scope>NUCLEOTIDE SEQUENCE [LARGE SCALE GENOMIC DNA]</scope>
    <source>
        <strain evidence="6 7">DSM 18345</strain>
    </source>
</reference>
<evidence type="ECO:0000256" key="3">
    <source>
        <dbReference type="ARBA" id="ARBA00022679"/>
    </source>
</evidence>
<feature type="domain" description="Methyltransferase type 11" evidence="5">
    <location>
        <begin position="42"/>
        <end position="136"/>
    </location>
</feature>
<keyword evidence="2" id="KW-0489">Methyltransferase</keyword>
<dbReference type="Pfam" id="PF08241">
    <property type="entry name" value="Methyltransf_11"/>
    <property type="match status" value="1"/>
</dbReference>
<gene>
    <name evidence="6" type="ORF">BKP37_12580</name>
</gene>
<keyword evidence="7" id="KW-1185">Reference proteome</keyword>
<dbReference type="Proteomes" id="UP000179524">
    <property type="component" value="Unassembled WGS sequence"/>
</dbReference>
<dbReference type="AlphaFoldDB" id="A0A1S2LKP4"/>
<protein>
    <recommendedName>
        <fullName evidence="5">Methyltransferase type 11 domain-containing protein</fullName>
    </recommendedName>
</protein>
<comment type="pathway">
    <text evidence="1">Lipid metabolism.</text>
</comment>
<comment type="caution">
    <text evidence="6">The sequence shown here is derived from an EMBL/GenBank/DDBJ whole genome shotgun (WGS) entry which is preliminary data.</text>
</comment>
<evidence type="ECO:0000256" key="4">
    <source>
        <dbReference type="ARBA" id="ARBA00025707"/>
    </source>
</evidence>
<accession>A0A1S2LKP4</accession>
<dbReference type="CDD" id="cd02440">
    <property type="entry name" value="AdoMet_MTases"/>
    <property type="match status" value="1"/>
</dbReference>
<dbReference type="EMBL" id="MLQR01000030">
    <property type="protein sequence ID" value="OIJ12633.1"/>
    <property type="molecule type" value="Genomic_DNA"/>
</dbReference>
<evidence type="ECO:0000256" key="2">
    <source>
        <dbReference type="ARBA" id="ARBA00022603"/>
    </source>
</evidence>
<proteinExistence type="predicted"/>
<dbReference type="PANTHER" id="PTHR44307">
    <property type="entry name" value="PHOSPHOETHANOLAMINE METHYLTRANSFERASE"/>
    <property type="match status" value="1"/>
</dbReference>
<comment type="pathway">
    <text evidence="4">Phospholipid metabolism.</text>
</comment>
<evidence type="ECO:0000259" key="5">
    <source>
        <dbReference type="Pfam" id="PF08241"/>
    </source>
</evidence>
<evidence type="ECO:0000313" key="7">
    <source>
        <dbReference type="Proteomes" id="UP000179524"/>
    </source>
</evidence>
<name>A0A1S2LKP4_9BACI</name>
<dbReference type="GO" id="GO:0008757">
    <property type="term" value="F:S-adenosylmethionine-dependent methyltransferase activity"/>
    <property type="evidence" value="ECO:0007669"/>
    <property type="project" value="InterPro"/>
</dbReference>
<sequence length="236" mass="26758">MRKLNYTDLLAELGISSAHPGGSNLSKSILSKENINKEMHVLDIGCGTGQSSAFLAKNYKCKVTSLDAHSTMVEKAKKRFNNKKLQINLLKANAEALPFNDDNFDLILAESVLAFTSIDLSLPELYRVLKPNAKLISIEMITTKDLNPFEKAEIQNVYGIQKILTENEWTNHFTNAGFSTVIVEHDENVNYQHFASEENDPSPYIDPTLFTILESHVHIMEKFKDRLTYRIFKCTK</sequence>
<evidence type="ECO:0000256" key="1">
    <source>
        <dbReference type="ARBA" id="ARBA00005189"/>
    </source>
</evidence>
<dbReference type="GO" id="GO:0032259">
    <property type="term" value="P:methylation"/>
    <property type="evidence" value="ECO:0007669"/>
    <property type="project" value="UniProtKB-KW"/>
</dbReference>
<keyword evidence="3" id="KW-0808">Transferase</keyword>
<organism evidence="6 7">
    <name type="scientific">Anaerobacillus alkalilacustris</name>
    <dbReference type="NCBI Taxonomy" id="393763"/>
    <lineage>
        <taxon>Bacteria</taxon>
        <taxon>Bacillati</taxon>
        <taxon>Bacillota</taxon>
        <taxon>Bacilli</taxon>
        <taxon>Bacillales</taxon>
        <taxon>Bacillaceae</taxon>
        <taxon>Anaerobacillus</taxon>
    </lineage>
</organism>
<dbReference type="SUPFAM" id="SSF53335">
    <property type="entry name" value="S-adenosyl-L-methionine-dependent methyltransferases"/>
    <property type="match status" value="1"/>
</dbReference>
<dbReference type="InterPro" id="IPR029063">
    <property type="entry name" value="SAM-dependent_MTases_sf"/>
</dbReference>